<keyword evidence="2" id="KW-1185">Reference proteome</keyword>
<gene>
    <name evidence="1" type="ORF">FRX31_015999</name>
</gene>
<protein>
    <submittedName>
        <fullName evidence="1">Uncharacterized protein</fullName>
    </submittedName>
</protein>
<evidence type="ECO:0000313" key="2">
    <source>
        <dbReference type="Proteomes" id="UP000554482"/>
    </source>
</evidence>
<feature type="non-terminal residue" evidence="1">
    <location>
        <position position="1"/>
    </location>
</feature>
<dbReference type="OrthoDB" id="10460249at2759"/>
<organism evidence="1 2">
    <name type="scientific">Thalictrum thalictroides</name>
    <name type="common">Rue-anemone</name>
    <name type="synonym">Anemone thalictroides</name>
    <dbReference type="NCBI Taxonomy" id="46969"/>
    <lineage>
        <taxon>Eukaryota</taxon>
        <taxon>Viridiplantae</taxon>
        <taxon>Streptophyta</taxon>
        <taxon>Embryophyta</taxon>
        <taxon>Tracheophyta</taxon>
        <taxon>Spermatophyta</taxon>
        <taxon>Magnoliopsida</taxon>
        <taxon>Ranunculales</taxon>
        <taxon>Ranunculaceae</taxon>
        <taxon>Thalictroideae</taxon>
        <taxon>Thalictrum</taxon>
    </lineage>
</organism>
<dbReference type="AlphaFoldDB" id="A0A7J6WDH2"/>
<evidence type="ECO:0000313" key="1">
    <source>
        <dbReference type="EMBL" id="KAF5194415.1"/>
    </source>
</evidence>
<sequence>VTGFSVGGRVVDGRGVGVDGVKIIVDGHERFITDKQEFNGDGKVCLTERGQGFTLEVCFARALGVWLIRILTDLENRSGELGFLGKEKFDDLFILVFARENKHGRFISLLFISKQLHKGKMTICVPAGENFSGWVAFKANIGAFCGKGRQVTSEMTNVPHVVAQRVGGANRVLVKKGFDYRLNMLKKNALIAEIGKGRFDWNEIPQIFGDIFRLRKD</sequence>
<proteinExistence type="predicted"/>
<comment type="caution">
    <text evidence="1">The sequence shown here is derived from an EMBL/GenBank/DDBJ whole genome shotgun (WGS) entry which is preliminary data.</text>
</comment>
<reference evidence="1 2" key="1">
    <citation type="submission" date="2020-06" db="EMBL/GenBank/DDBJ databases">
        <title>Transcriptomic and genomic resources for Thalictrum thalictroides and T. hernandezii: Facilitating candidate gene discovery in an emerging model plant lineage.</title>
        <authorList>
            <person name="Arias T."/>
            <person name="Riano-Pachon D.M."/>
            <person name="Di Stilio V.S."/>
        </authorList>
    </citation>
    <scope>NUCLEOTIDE SEQUENCE [LARGE SCALE GENOMIC DNA]</scope>
    <source>
        <strain evidence="2">cv. WT478/WT964</strain>
        <tissue evidence="1">Leaves</tissue>
    </source>
</reference>
<name>A0A7J6WDH2_THATH</name>
<dbReference type="EMBL" id="JABWDY010018722">
    <property type="protein sequence ID" value="KAF5194415.1"/>
    <property type="molecule type" value="Genomic_DNA"/>
</dbReference>
<dbReference type="Proteomes" id="UP000554482">
    <property type="component" value="Unassembled WGS sequence"/>
</dbReference>
<accession>A0A7J6WDH2</accession>